<gene>
    <name evidence="1" type="ORF">PLOB_00016163</name>
</gene>
<name>A0ABN8MTQ6_9CNID</name>
<organism evidence="1 2">
    <name type="scientific">Porites lobata</name>
    <dbReference type="NCBI Taxonomy" id="104759"/>
    <lineage>
        <taxon>Eukaryota</taxon>
        <taxon>Metazoa</taxon>
        <taxon>Cnidaria</taxon>
        <taxon>Anthozoa</taxon>
        <taxon>Hexacorallia</taxon>
        <taxon>Scleractinia</taxon>
        <taxon>Fungiina</taxon>
        <taxon>Poritidae</taxon>
        <taxon>Porites</taxon>
    </lineage>
</organism>
<reference evidence="1 2" key="1">
    <citation type="submission" date="2022-05" db="EMBL/GenBank/DDBJ databases">
        <authorList>
            <consortium name="Genoscope - CEA"/>
            <person name="William W."/>
        </authorList>
    </citation>
    <scope>NUCLEOTIDE SEQUENCE [LARGE SCALE GENOMIC DNA]</scope>
</reference>
<evidence type="ECO:0000313" key="1">
    <source>
        <dbReference type="EMBL" id="CAH3033921.1"/>
    </source>
</evidence>
<accession>A0ABN8MTQ6</accession>
<dbReference type="EMBL" id="CALNXK010000002">
    <property type="protein sequence ID" value="CAH3033921.1"/>
    <property type="molecule type" value="Genomic_DNA"/>
</dbReference>
<evidence type="ECO:0000313" key="2">
    <source>
        <dbReference type="Proteomes" id="UP001159405"/>
    </source>
</evidence>
<sequence length="84" mass="10231">EQRFRTPITASECEKFNKSWVSDASRRKWAWVLKVFEEWKKQRNEAVLRWLDWIFLGGYLPIIEEDVDEMSDEQLDFTLARFSQ</sequence>
<feature type="non-terminal residue" evidence="1">
    <location>
        <position position="1"/>
    </location>
</feature>
<protein>
    <submittedName>
        <fullName evidence="1">Uncharacterized protein</fullName>
    </submittedName>
</protein>
<comment type="caution">
    <text evidence="1">The sequence shown here is derived from an EMBL/GenBank/DDBJ whole genome shotgun (WGS) entry which is preliminary data.</text>
</comment>
<dbReference type="Proteomes" id="UP001159405">
    <property type="component" value="Unassembled WGS sequence"/>
</dbReference>
<keyword evidence="2" id="KW-1185">Reference proteome</keyword>
<proteinExistence type="predicted"/>